<dbReference type="PANTHER" id="PTHR34814:SF1">
    <property type="entry name" value="NITROSOGUANIDINE RESISTANCE PROTEIN SNG1"/>
    <property type="match status" value="1"/>
</dbReference>
<feature type="transmembrane region" description="Helical" evidence="1">
    <location>
        <begin position="311"/>
        <end position="333"/>
    </location>
</feature>
<evidence type="ECO:0000313" key="3">
    <source>
        <dbReference type="EMBL" id="KAH9830263.1"/>
    </source>
</evidence>
<feature type="transmembrane region" description="Helical" evidence="1">
    <location>
        <begin position="68"/>
        <end position="88"/>
    </location>
</feature>
<protein>
    <recommendedName>
        <fullName evidence="2">DUF3533 domain-containing protein</fullName>
    </recommendedName>
</protein>
<proteinExistence type="predicted"/>
<dbReference type="Pfam" id="PF12051">
    <property type="entry name" value="DUF3533"/>
    <property type="match status" value="1"/>
</dbReference>
<feature type="domain" description="DUF3533" evidence="2">
    <location>
        <begin position="75"/>
        <end position="449"/>
    </location>
</feature>
<dbReference type="GeneID" id="72005867"/>
<gene>
    <name evidence="3" type="ORF">C8Q71DRAFT_786379</name>
</gene>
<reference evidence="3 4" key="1">
    <citation type="journal article" date="2021" name="Environ. Microbiol.">
        <title>Gene family expansions and transcriptome signatures uncover fungal adaptations to wood decay.</title>
        <authorList>
            <person name="Hage H."/>
            <person name="Miyauchi S."/>
            <person name="Viragh M."/>
            <person name="Drula E."/>
            <person name="Min B."/>
            <person name="Chaduli D."/>
            <person name="Navarro D."/>
            <person name="Favel A."/>
            <person name="Norest M."/>
            <person name="Lesage-Meessen L."/>
            <person name="Balint B."/>
            <person name="Merenyi Z."/>
            <person name="de Eugenio L."/>
            <person name="Morin E."/>
            <person name="Martinez A.T."/>
            <person name="Baldrian P."/>
            <person name="Stursova M."/>
            <person name="Martinez M.J."/>
            <person name="Novotny C."/>
            <person name="Magnuson J.K."/>
            <person name="Spatafora J.W."/>
            <person name="Maurice S."/>
            <person name="Pangilinan J."/>
            <person name="Andreopoulos W."/>
            <person name="LaButti K."/>
            <person name="Hundley H."/>
            <person name="Na H."/>
            <person name="Kuo A."/>
            <person name="Barry K."/>
            <person name="Lipzen A."/>
            <person name="Henrissat B."/>
            <person name="Riley R."/>
            <person name="Ahrendt S."/>
            <person name="Nagy L.G."/>
            <person name="Grigoriev I.V."/>
            <person name="Martin F."/>
            <person name="Rosso M.N."/>
        </authorList>
    </citation>
    <scope>NUCLEOTIDE SEQUENCE [LARGE SCALE GENOMIC DNA]</scope>
    <source>
        <strain evidence="3 4">CIRM-BRFM 1785</strain>
    </source>
</reference>
<dbReference type="InterPro" id="IPR053001">
    <property type="entry name" value="MNNG_permease-like"/>
</dbReference>
<keyword evidence="1" id="KW-0472">Membrane</keyword>
<dbReference type="Proteomes" id="UP000814176">
    <property type="component" value="Unassembled WGS sequence"/>
</dbReference>
<dbReference type="RefSeq" id="XP_047773585.1">
    <property type="nucleotide sequence ID" value="XM_047925135.1"/>
</dbReference>
<dbReference type="PANTHER" id="PTHR34814">
    <property type="entry name" value="NITROSOGUANIDINE RESISTANCE PROTEIN SNG1"/>
    <property type="match status" value="1"/>
</dbReference>
<dbReference type="EMBL" id="JADCUA010000032">
    <property type="protein sequence ID" value="KAH9830263.1"/>
    <property type="molecule type" value="Genomic_DNA"/>
</dbReference>
<sequence>MSTTDVPFMVKLNGPADSELELSDLSPAASSHMVPAIYSSLGATAEKPRRHPLFHPNIAQQRKQYFTFYYAYATLLILLMWILLPIYWASLAYTDRHTQRLTVLVTDLDQSLIGEGILAAVQRAQDQAADVTTLGWQIVNSTASDNSVVASAIDAVVDEQIWAAVVVHSNATSSVLSSFASGTSGPPAGAAVDVYYNEARNEFAANFYIVPILTAVLTPALAGANANVSAQFVSANAGNRTALANFVAASSASDTRAVATAAYNNLRPFSAPVVSALTEVGMILIVIFSFILTMANSALRPIVARHLTLPWYVVLRVCAPLLAYVPLSLSFAVVSLPFHVPFDGKYTEAQGFFLFWILCYMLMCGFGLATEFAIGVLTIKFAPFFLLTLIISNVSVTEFPLELLPGVFRYGRGFPFYNASQAFRTITFNAKSHLGVNVAVLICWVLISLLTVSASTWIIEGRNRRRGIEEEAHH</sequence>
<feature type="transmembrane region" description="Helical" evidence="1">
    <location>
        <begin position="353"/>
        <end position="374"/>
    </location>
</feature>
<dbReference type="InterPro" id="IPR022703">
    <property type="entry name" value="DUF3533"/>
</dbReference>
<evidence type="ECO:0000313" key="4">
    <source>
        <dbReference type="Proteomes" id="UP000814176"/>
    </source>
</evidence>
<organism evidence="3 4">
    <name type="scientific">Rhodofomes roseus</name>
    <dbReference type="NCBI Taxonomy" id="34475"/>
    <lineage>
        <taxon>Eukaryota</taxon>
        <taxon>Fungi</taxon>
        <taxon>Dikarya</taxon>
        <taxon>Basidiomycota</taxon>
        <taxon>Agaricomycotina</taxon>
        <taxon>Agaricomycetes</taxon>
        <taxon>Polyporales</taxon>
        <taxon>Rhodofomes</taxon>
    </lineage>
</organism>
<accession>A0ABQ8K1E6</accession>
<feature type="transmembrane region" description="Helical" evidence="1">
    <location>
        <begin position="381"/>
        <end position="401"/>
    </location>
</feature>
<keyword evidence="1" id="KW-1133">Transmembrane helix</keyword>
<keyword evidence="4" id="KW-1185">Reference proteome</keyword>
<keyword evidence="1" id="KW-0812">Transmembrane</keyword>
<feature type="transmembrane region" description="Helical" evidence="1">
    <location>
        <begin position="438"/>
        <end position="459"/>
    </location>
</feature>
<evidence type="ECO:0000256" key="1">
    <source>
        <dbReference type="SAM" id="Phobius"/>
    </source>
</evidence>
<name>A0ABQ8K1E6_9APHY</name>
<feature type="transmembrane region" description="Helical" evidence="1">
    <location>
        <begin position="280"/>
        <end position="299"/>
    </location>
</feature>
<evidence type="ECO:0000259" key="2">
    <source>
        <dbReference type="Pfam" id="PF12051"/>
    </source>
</evidence>
<comment type="caution">
    <text evidence="3">The sequence shown here is derived from an EMBL/GenBank/DDBJ whole genome shotgun (WGS) entry which is preliminary data.</text>
</comment>